<accession>A0ABZ1RFP2</accession>
<dbReference type="RefSeq" id="WP_073798493.1">
    <property type="nucleotide sequence ID" value="NZ_CP108057.1"/>
</dbReference>
<gene>
    <name evidence="3" type="ORF">OHU17_05260</name>
</gene>
<organism evidence="3 4">
    <name type="scientific">Streptomyces goshikiensis</name>
    <dbReference type="NCBI Taxonomy" id="1942"/>
    <lineage>
        <taxon>Bacteria</taxon>
        <taxon>Bacillati</taxon>
        <taxon>Actinomycetota</taxon>
        <taxon>Actinomycetes</taxon>
        <taxon>Kitasatosporales</taxon>
        <taxon>Streptomycetaceae</taxon>
        <taxon>Streptomyces</taxon>
    </lineage>
</organism>
<proteinExistence type="predicted"/>
<dbReference type="PROSITE" id="PS51257">
    <property type="entry name" value="PROKAR_LIPOPROTEIN"/>
    <property type="match status" value="1"/>
</dbReference>
<protein>
    <recommendedName>
        <fullName evidence="5">Lipoprotein</fullName>
    </recommendedName>
</protein>
<keyword evidence="2" id="KW-0732">Signal</keyword>
<keyword evidence="4" id="KW-1185">Reference proteome</keyword>
<evidence type="ECO:0000313" key="4">
    <source>
        <dbReference type="Proteomes" id="UP001432075"/>
    </source>
</evidence>
<evidence type="ECO:0000313" key="3">
    <source>
        <dbReference type="EMBL" id="WUO45279.1"/>
    </source>
</evidence>
<evidence type="ECO:0000256" key="2">
    <source>
        <dbReference type="SAM" id="SignalP"/>
    </source>
</evidence>
<feature type="signal peptide" evidence="2">
    <location>
        <begin position="1"/>
        <end position="25"/>
    </location>
</feature>
<feature type="compositionally biased region" description="Low complexity" evidence="1">
    <location>
        <begin position="31"/>
        <end position="50"/>
    </location>
</feature>
<feature type="region of interest" description="Disordered" evidence="1">
    <location>
        <begin position="26"/>
        <end position="54"/>
    </location>
</feature>
<reference evidence="3" key="1">
    <citation type="submission" date="2022-10" db="EMBL/GenBank/DDBJ databases">
        <title>The complete genomes of actinobacterial strains from the NBC collection.</title>
        <authorList>
            <person name="Joergensen T.S."/>
            <person name="Alvarez Arevalo M."/>
            <person name="Sterndorff E.B."/>
            <person name="Faurdal D."/>
            <person name="Vuksanovic O."/>
            <person name="Mourched A.-S."/>
            <person name="Charusanti P."/>
            <person name="Shaw S."/>
            <person name="Blin K."/>
            <person name="Weber T."/>
        </authorList>
    </citation>
    <scope>NUCLEOTIDE SEQUENCE</scope>
    <source>
        <strain evidence="3">NBC_00283</strain>
    </source>
</reference>
<sequence length="203" mass="20371">MRARTTIFLAAFALTLTACGTSAPAPDRKLAATSSPAPPNAASSSAPAAALQLGQSTETVGAGGTGTLEITPTSIAYISTDGSTKPANDVFAFVTYKARATTAVAADQAAPVDGGGWSWAAPDGQAIAQGNGEAYNVVADSFNAGRTVQPGTYLKDAAVFDLATAQAGGTLIYIDGAGTAYRWAMPKTDAGPDVAQIRKELAP</sequence>
<evidence type="ECO:0008006" key="5">
    <source>
        <dbReference type="Google" id="ProtNLM"/>
    </source>
</evidence>
<feature type="chain" id="PRO_5046802762" description="Lipoprotein" evidence="2">
    <location>
        <begin position="26"/>
        <end position="203"/>
    </location>
</feature>
<dbReference type="EMBL" id="CP108057">
    <property type="protein sequence ID" value="WUO45279.1"/>
    <property type="molecule type" value="Genomic_DNA"/>
</dbReference>
<dbReference type="Proteomes" id="UP001432075">
    <property type="component" value="Chromosome"/>
</dbReference>
<name>A0ABZ1RFP2_9ACTN</name>
<evidence type="ECO:0000256" key="1">
    <source>
        <dbReference type="SAM" id="MobiDB-lite"/>
    </source>
</evidence>